<proteinExistence type="predicted"/>
<dbReference type="OrthoDB" id="2655247at2"/>
<comment type="caution">
    <text evidence="1">The sequence shown here is derived from an EMBL/GenBank/DDBJ whole genome shotgun (WGS) entry which is preliminary data.</text>
</comment>
<accession>A0A329UG64</accession>
<protein>
    <submittedName>
        <fullName evidence="1">SqdX protein</fullName>
    </submittedName>
</protein>
<evidence type="ECO:0000313" key="1">
    <source>
        <dbReference type="EMBL" id="RAW61291.1"/>
    </source>
</evidence>
<sequence>MTRGQKKTVRKALRRYGRGACEATPEAWREVVEETLAYYDQADPVCARLLRLRYLEDQPEERVIPELYVCRTTYYRKELEALSTVAIAAARRGLL</sequence>
<reference evidence="1 2" key="1">
    <citation type="submission" date="2018-02" db="EMBL/GenBank/DDBJ databases">
        <title>Complete genome sequencing of Faecalibacterium prausnitzii strains isolated from the human gut.</title>
        <authorList>
            <person name="Fitzgerald B.C."/>
            <person name="Shkoporov A.N."/>
            <person name="Ross P.R."/>
            <person name="Hill C."/>
        </authorList>
    </citation>
    <scope>NUCLEOTIDE SEQUENCE [LARGE SCALE GENOMIC DNA]</scope>
    <source>
        <strain evidence="1 2">APC923/61-1</strain>
    </source>
</reference>
<dbReference type="Proteomes" id="UP000250583">
    <property type="component" value="Unassembled WGS sequence"/>
</dbReference>
<dbReference type="EMBL" id="PRLE01000001">
    <property type="protein sequence ID" value="RAW61291.1"/>
    <property type="molecule type" value="Genomic_DNA"/>
</dbReference>
<dbReference type="RefSeq" id="WP_112147650.1">
    <property type="nucleotide sequence ID" value="NZ_PRLE01000001.1"/>
</dbReference>
<evidence type="ECO:0000313" key="2">
    <source>
        <dbReference type="Proteomes" id="UP000250583"/>
    </source>
</evidence>
<name>A0A329UG64_9FIRM</name>
<gene>
    <name evidence="1" type="ORF">C4N22_00975</name>
</gene>
<organism evidence="1 2">
    <name type="scientific">Faecalibacterium prausnitzii</name>
    <dbReference type="NCBI Taxonomy" id="853"/>
    <lineage>
        <taxon>Bacteria</taxon>
        <taxon>Bacillati</taxon>
        <taxon>Bacillota</taxon>
        <taxon>Clostridia</taxon>
        <taxon>Eubacteriales</taxon>
        <taxon>Oscillospiraceae</taxon>
        <taxon>Faecalibacterium</taxon>
    </lineage>
</organism>
<dbReference type="AlphaFoldDB" id="A0A329UG64"/>